<dbReference type="SUPFAM" id="SSF46689">
    <property type="entry name" value="Homeodomain-like"/>
    <property type="match status" value="1"/>
</dbReference>
<reference evidence="5 6" key="1">
    <citation type="submission" date="2018-07" db="EMBL/GenBank/DDBJ databases">
        <title>Arthrobacter sp. nov., isolated from raw cow's milk with high bacterial count.</title>
        <authorList>
            <person name="Hahne J."/>
            <person name="Isele D."/>
            <person name="Lipski A."/>
        </authorList>
    </citation>
    <scope>NUCLEOTIDE SEQUENCE [LARGE SCALE GENOMIC DNA]</scope>
    <source>
        <strain evidence="5 6">JZ R-35</strain>
    </source>
</reference>
<feature type="region of interest" description="Disordered" evidence="3">
    <location>
        <begin position="206"/>
        <end position="235"/>
    </location>
</feature>
<evidence type="ECO:0000256" key="3">
    <source>
        <dbReference type="SAM" id="MobiDB-lite"/>
    </source>
</evidence>
<keyword evidence="1 2" id="KW-0238">DNA-binding</keyword>
<evidence type="ECO:0000313" key="6">
    <source>
        <dbReference type="Proteomes" id="UP000265419"/>
    </source>
</evidence>
<feature type="domain" description="HTH tetR-type" evidence="4">
    <location>
        <begin position="20"/>
        <end position="80"/>
    </location>
</feature>
<dbReference type="Proteomes" id="UP000265419">
    <property type="component" value="Unassembled WGS sequence"/>
</dbReference>
<evidence type="ECO:0000256" key="1">
    <source>
        <dbReference type="ARBA" id="ARBA00023125"/>
    </source>
</evidence>
<dbReference type="GO" id="GO:0003677">
    <property type="term" value="F:DNA binding"/>
    <property type="evidence" value="ECO:0007669"/>
    <property type="project" value="UniProtKB-UniRule"/>
</dbReference>
<dbReference type="PROSITE" id="PS50977">
    <property type="entry name" value="HTH_TETR_2"/>
    <property type="match status" value="1"/>
</dbReference>
<accession>A0A399J7J9</accession>
<dbReference type="InterPro" id="IPR001647">
    <property type="entry name" value="HTH_TetR"/>
</dbReference>
<protein>
    <submittedName>
        <fullName evidence="5">TetR/AcrR family transcriptional regulator</fullName>
    </submittedName>
</protein>
<organism evidence="5 6">
    <name type="scientific">Galactobacter valiniphilus</name>
    <dbReference type="NCBI Taxonomy" id="2676122"/>
    <lineage>
        <taxon>Bacteria</taxon>
        <taxon>Bacillati</taxon>
        <taxon>Actinomycetota</taxon>
        <taxon>Actinomycetes</taxon>
        <taxon>Micrococcales</taxon>
        <taxon>Micrococcaceae</taxon>
        <taxon>Galactobacter</taxon>
    </lineage>
</organism>
<dbReference type="EMBL" id="QQXK01000037">
    <property type="protein sequence ID" value="RII41100.1"/>
    <property type="molecule type" value="Genomic_DNA"/>
</dbReference>
<proteinExistence type="predicted"/>
<gene>
    <name evidence="5" type="ORF">DWB68_14500</name>
</gene>
<evidence type="ECO:0000259" key="4">
    <source>
        <dbReference type="PROSITE" id="PS50977"/>
    </source>
</evidence>
<dbReference type="AlphaFoldDB" id="A0A399J7J9"/>
<name>A0A399J7J9_9MICC</name>
<feature type="DNA-binding region" description="H-T-H motif" evidence="2">
    <location>
        <begin position="43"/>
        <end position="62"/>
    </location>
</feature>
<evidence type="ECO:0000313" key="5">
    <source>
        <dbReference type="EMBL" id="RII41100.1"/>
    </source>
</evidence>
<sequence>MTRVNFLHVTETSLQDPRAARSRDALLGAAAELLREREASAITATDVVRQAQVSRPTLYQHFGDLPTLFVAATTAHLHSLFDDALPQDHLNSYEAGLASIEHLLEHLRADASLFRHAIRGPGGFAVLRALTDTLTQRLRTHSPLRTALDSPQAPAQVDEFLAHGTVGLVATWLESDFGGADSVAAMTDRIVSLLAFHLAASTGAPLAPPAVEQAPTPGARDARHHRSTTDAEALA</sequence>
<dbReference type="InterPro" id="IPR009057">
    <property type="entry name" value="Homeodomain-like_sf"/>
</dbReference>
<evidence type="ECO:0000256" key="2">
    <source>
        <dbReference type="PROSITE-ProRule" id="PRU00335"/>
    </source>
</evidence>
<dbReference type="Gene3D" id="1.10.357.10">
    <property type="entry name" value="Tetracycline Repressor, domain 2"/>
    <property type="match status" value="1"/>
</dbReference>
<dbReference type="Pfam" id="PF00440">
    <property type="entry name" value="TetR_N"/>
    <property type="match status" value="1"/>
</dbReference>
<comment type="caution">
    <text evidence="5">The sequence shown here is derived from an EMBL/GenBank/DDBJ whole genome shotgun (WGS) entry which is preliminary data.</text>
</comment>
<keyword evidence="6" id="KW-1185">Reference proteome</keyword>